<feature type="transmembrane region" description="Helical" evidence="1">
    <location>
        <begin position="52"/>
        <end position="73"/>
    </location>
</feature>
<feature type="transmembrane region" description="Helical" evidence="1">
    <location>
        <begin position="318"/>
        <end position="344"/>
    </location>
</feature>
<dbReference type="InterPro" id="IPR011642">
    <property type="entry name" value="Gate_dom"/>
</dbReference>
<evidence type="ECO:0000313" key="3">
    <source>
        <dbReference type="EMBL" id="SVA11428.1"/>
    </source>
</evidence>
<feature type="transmembrane region" description="Helical" evidence="1">
    <location>
        <begin position="393"/>
        <end position="414"/>
    </location>
</feature>
<protein>
    <recommendedName>
        <fullName evidence="2">Nucleoside transporter/FeoB GTPase Gate domain-containing protein</fullName>
    </recommendedName>
</protein>
<sequence>VTNKLLSKDILRFLIPSTCGVIIFLIPVFFDGKPTIVYGIIFDILRGLTQDYLPGIVTGLLLISGLCSTYFSVFRNNNQTKITNRIEQIFTTQISWLIIRILGAIFASLIFFNVGPQWIISPLTGGTVLFELASSLVIFFLVACLLLPFLIDFGAAEFMGTLLKKPFLLAFRLPGRASIDSLASWLGSGSVGVLITIQQHERGNYSGREAAIITTNFSIASIAFCVLVTKVIEIDHMFFEFYFSVLFSGMVAALIIPRIWPLRGKKDFYLSKQDNFLDTPQEGQGIFSWALIQGINKAKTAPKLRSLLKDSLINIMDIWFSLLPSVVTIGTIVLVLAEFTPVFLVITKPLVPILELMHIPEAQAAAPAFLVGFADLYLPAVIGKSIESEMTRFIIACVSITQIIYMTEVGTLILKSKIPLQIGELFLIFVLRTAITLPIITAIAHLIYR</sequence>
<gene>
    <name evidence="3" type="ORF">METZ01_LOCUS64282</name>
</gene>
<evidence type="ECO:0000256" key="1">
    <source>
        <dbReference type="SAM" id="Phobius"/>
    </source>
</evidence>
<feature type="non-terminal residue" evidence="3">
    <location>
        <position position="1"/>
    </location>
</feature>
<keyword evidence="1" id="KW-0812">Transmembrane</keyword>
<organism evidence="3">
    <name type="scientific">marine metagenome</name>
    <dbReference type="NCBI Taxonomy" id="408172"/>
    <lineage>
        <taxon>unclassified sequences</taxon>
        <taxon>metagenomes</taxon>
        <taxon>ecological metagenomes</taxon>
    </lineage>
</organism>
<feature type="transmembrane region" description="Helical" evidence="1">
    <location>
        <begin position="241"/>
        <end position="260"/>
    </location>
</feature>
<dbReference type="AlphaFoldDB" id="A0A381T762"/>
<dbReference type="EMBL" id="UINC01004055">
    <property type="protein sequence ID" value="SVA11428.1"/>
    <property type="molecule type" value="Genomic_DNA"/>
</dbReference>
<feature type="transmembrane region" description="Helical" evidence="1">
    <location>
        <begin position="426"/>
        <end position="448"/>
    </location>
</feature>
<evidence type="ECO:0000259" key="2">
    <source>
        <dbReference type="Pfam" id="PF07670"/>
    </source>
</evidence>
<name>A0A381T762_9ZZZZ</name>
<feature type="transmembrane region" description="Helical" evidence="1">
    <location>
        <begin position="210"/>
        <end position="229"/>
    </location>
</feature>
<accession>A0A381T762</accession>
<keyword evidence="1" id="KW-0472">Membrane</keyword>
<feature type="transmembrane region" description="Helical" evidence="1">
    <location>
        <begin position="132"/>
        <end position="155"/>
    </location>
</feature>
<dbReference type="Pfam" id="PF07670">
    <property type="entry name" value="Gate"/>
    <property type="match status" value="1"/>
</dbReference>
<feature type="domain" description="Nucleoside transporter/FeoB GTPase Gate" evidence="2">
    <location>
        <begin position="135"/>
        <end position="231"/>
    </location>
</feature>
<keyword evidence="1" id="KW-1133">Transmembrane helix</keyword>
<feature type="transmembrane region" description="Helical" evidence="1">
    <location>
        <begin position="94"/>
        <end position="112"/>
    </location>
</feature>
<reference evidence="3" key="1">
    <citation type="submission" date="2018-05" db="EMBL/GenBank/DDBJ databases">
        <authorList>
            <person name="Lanie J.A."/>
            <person name="Ng W.-L."/>
            <person name="Kazmierczak K.M."/>
            <person name="Andrzejewski T.M."/>
            <person name="Davidsen T.M."/>
            <person name="Wayne K.J."/>
            <person name="Tettelin H."/>
            <person name="Glass J.I."/>
            <person name="Rusch D."/>
            <person name="Podicherti R."/>
            <person name="Tsui H.-C.T."/>
            <person name="Winkler M.E."/>
        </authorList>
    </citation>
    <scope>NUCLEOTIDE SEQUENCE</scope>
</reference>
<feature type="transmembrane region" description="Helical" evidence="1">
    <location>
        <begin position="364"/>
        <end position="381"/>
    </location>
</feature>
<proteinExistence type="predicted"/>